<dbReference type="InterPro" id="IPR038765">
    <property type="entry name" value="Papain-like_cys_pep_sf"/>
</dbReference>
<evidence type="ECO:0000259" key="2">
    <source>
        <dbReference type="PROSITE" id="PS50235"/>
    </source>
</evidence>
<dbReference type="Gene3D" id="3.90.70.10">
    <property type="entry name" value="Cysteine proteinases"/>
    <property type="match status" value="1"/>
</dbReference>
<dbReference type="AlphaFoldDB" id="D8MBA1"/>
<dbReference type="Proteomes" id="UP000008312">
    <property type="component" value="Unassembled WGS sequence"/>
</dbReference>
<feature type="compositionally biased region" description="Basic and acidic residues" evidence="1">
    <location>
        <begin position="116"/>
        <end position="128"/>
    </location>
</feature>
<protein>
    <recommendedName>
        <fullName evidence="2">USP domain-containing protein</fullName>
    </recommendedName>
</protein>
<dbReference type="PANTHER" id="PTHR21646">
    <property type="entry name" value="UBIQUITIN CARBOXYL-TERMINAL HYDROLASE"/>
    <property type="match status" value="1"/>
</dbReference>
<dbReference type="PROSITE" id="PS00973">
    <property type="entry name" value="USP_2"/>
    <property type="match status" value="1"/>
</dbReference>
<proteinExistence type="predicted"/>
<dbReference type="GO" id="GO:0004843">
    <property type="term" value="F:cysteine-type deubiquitinase activity"/>
    <property type="evidence" value="ECO:0007669"/>
    <property type="project" value="InterPro"/>
</dbReference>
<accession>D8MBA1</accession>
<evidence type="ECO:0000256" key="1">
    <source>
        <dbReference type="SAM" id="MobiDB-lite"/>
    </source>
</evidence>
<dbReference type="PROSITE" id="PS50235">
    <property type="entry name" value="USP_3"/>
    <property type="match status" value="1"/>
</dbReference>
<feature type="domain" description="USP" evidence="2">
    <location>
        <begin position="1"/>
        <end position="73"/>
    </location>
</feature>
<organism evidence="3">
    <name type="scientific">Blastocystis hominis</name>
    <dbReference type="NCBI Taxonomy" id="12968"/>
    <lineage>
        <taxon>Eukaryota</taxon>
        <taxon>Sar</taxon>
        <taxon>Stramenopiles</taxon>
        <taxon>Bigyra</taxon>
        <taxon>Opalozoa</taxon>
        <taxon>Opalinata</taxon>
        <taxon>Blastocystidae</taxon>
        <taxon>Blastocystis</taxon>
    </lineage>
</organism>
<feature type="compositionally biased region" description="Basic and acidic residues" evidence="1">
    <location>
        <begin position="164"/>
        <end position="195"/>
    </location>
</feature>
<dbReference type="OrthoDB" id="292964at2759"/>
<keyword evidence="4" id="KW-1185">Reference proteome</keyword>
<evidence type="ECO:0000313" key="4">
    <source>
        <dbReference type="Proteomes" id="UP000008312"/>
    </source>
</evidence>
<dbReference type="InterPro" id="IPR050185">
    <property type="entry name" value="Ub_carboxyl-term_hydrolase"/>
</dbReference>
<dbReference type="InterPro" id="IPR001394">
    <property type="entry name" value="Peptidase_C19_UCH"/>
</dbReference>
<dbReference type="InParanoid" id="D8MBA1"/>
<gene>
    <name evidence="3" type="ORF">GSBLH_T00004953001</name>
</gene>
<dbReference type="RefSeq" id="XP_012899388.1">
    <property type="nucleotide sequence ID" value="XM_013043934.1"/>
</dbReference>
<name>D8MBA1_BLAHO</name>
<feature type="region of interest" description="Disordered" evidence="1">
    <location>
        <begin position="116"/>
        <end position="195"/>
    </location>
</feature>
<dbReference type="GO" id="GO:0016579">
    <property type="term" value="P:protein deubiquitination"/>
    <property type="evidence" value="ECO:0007669"/>
    <property type="project" value="InterPro"/>
</dbReference>
<dbReference type="EMBL" id="FN668691">
    <property type="protein sequence ID" value="CBK25340.2"/>
    <property type="molecule type" value="Genomic_DNA"/>
</dbReference>
<evidence type="ECO:0000313" key="3">
    <source>
        <dbReference type="EMBL" id="CBK25340.2"/>
    </source>
</evidence>
<feature type="compositionally biased region" description="Basic and acidic residues" evidence="1">
    <location>
        <begin position="137"/>
        <end position="154"/>
    </location>
</feature>
<sequence>MRSQLPSPAQAHYRLIGVVNHSGTADFGHYYAYCKDEYNAQNNWFEYNDSSVSAVREGEVVNKNAYVLLYRRADLGSEIYSTISSMKIAAGKKTVTMEDIRENFLKVENEKKLGRERNDGVDCDRKQGMEVPDDDVESPKAKNDKEASKEETPSKARKSSQEQVEGKKRLSKHERDLLKKQQREERRAERRSQRR</sequence>
<dbReference type="InterPro" id="IPR018200">
    <property type="entry name" value="USP_CS"/>
</dbReference>
<reference evidence="3" key="1">
    <citation type="submission" date="2010-02" db="EMBL/GenBank/DDBJ databases">
        <title>Sequencing and annotation of the Blastocystis hominis genome.</title>
        <authorList>
            <person name="Wincker P."/>
        </authorList>
    </citation>
    <scope>NUCLEOTIDE SEQUENCE</scope>
    <source>
        <strain evidence="3">Singapore isolate B</strain>
    </source>
</reference>
<dbReference type="GeneID" id="24921941"/>
<dbReference type="Pfam" id="PF00443">
    <property type="entry name" value="UCH"/>
    <property type="match status" value="1"/>
</dbReference>
<dbReference type="InterPro" id="IPR028889">
    <property type="entry name" value="USP"/>
</dbReference>
<dbReference type="SUPFAM" id="SSF54001">
    <property type="entry name" value="Cysteine proteinases"/>
    <property type="match status" value="1"/>
</dbReference>